<dbReference type="Proteomes" id="UP000295210">
    <property type="component" value="Unassembled WGS sequence"/>
</dbReference>
<evidence type="ECO:0000256" key="6">
    <source>
        <dbReference type="ARBA" id="ARBA00022833"/>
    </source>
</evidence>
<dbReference type="Gene3D" id="1.20.1510.10">
    <property type="entry name" value="Cation efflux protein transmembrane domain"/>
    <property type="match status" value="1"/>
</dbReference>
<evidence type="ECO:0000256" key="4">
    <source>
        <dbReference type="ARBA" id="ARBA00022692"/>
    </source>
</evidence>
<evidence type="ECO:0000256" key="2">
    <source>
        <dbReference type="ARBA" id="ARBA00004644"/>
    </source>
</evidence>
<dbReference type="EMBL" id="SMGK01000003">
    <property type="protein sequence ID" value="TCK72858.1"/>
    <property type="molecule type" value="Genomic_DNA"/>
</dbReference>
<dbReference type="GO" id="GO:0031410">
    <property type="term" value="C:cytoplasmic vesicle"/>
    <property type="evidence" value="ECO:0007669"/>
    <property type="project" value="UniProtKB-KW"/>
</dbReference>
<organism evidence="12 13">
    <name type="scientific">Acidipila rosea</name>
    <dbReference type="NCBI Taxonomy" id="768535"/>
    <lineage>
        <taxon>Bacteria</taxon>
        <taxon>Pseudomonadati</taxon>
        <taxon>Acidobacteriota</taxon>
        <taxon>Terriglobia</taxon>
        <taxon>Terriglobales</taxon>
        <taxon>Acidobacteriaceae</taxon>
        <taxon>Acidipila</taxon>
    </lineage>
</organism>
<dbReference type="InterPro" id="IPR027469">
    <property type="entry name" value="Cation_efflux_TMD_sf"/>
</dbReference>
<evidence type="ECO:0008006" key="14">
    <source>
        <dbReference type="Google" id="ProtNLM"/>
    </source>
</evidence>
<dbReference type="PANTHER" id="PTHR31937">
    <property type="entry name" value="TRANSMEMBRANE PROTEIN 163"/>
    <property type="match status" value="1"/>
</dbReference>
<evidence type="ECO:0000256" key="10">
    <source>
        <dbReference type="ARBA" id="ARBA00023329"/>
    </source>
</evidence>
<name>A0A4R1L465_9BACT</name>
<proteinExistence type="inferred from homology"/>
<keyword evidence="5" id="KW-0967">Endosome</keyword>
<keyword evidence="4 11" id="KW-0812">Transmembrane</keyword>
<protein>
    <recommendedName>
        <fullName evidence="14">Cation efflux family protein</fullName>
    </recommendedName>
</protein>
<evidence type="ECO:0000256" key="5">
    <source>
        <dbReference type="ARBA" id="ARBA00022753"/>
    </source>
</evidence>
<reference evidence="12 13" key="1">
    <citation type="submission" date="2019-03" db="EMBL/GenBank/DDBJ databases">
        <title>Genomic Encyclopedia of Type Strains, Phase IV (KMG-IV): sequencing the most valuable type-strain genomes for metagenomic binning, comparative biology and taxonomic classification.</title>
        <authorList>
            <person name="Goeker M."/>
        </authorList>
    </citation>
    <scope>NUCLEOTIDE SEQUENCE [LARGE SCALE GENOMIC DNA]</scope>
    <source>
        <strain evidence="12 13">DSM 103428</strain>
    </source>
</reference>
<dbReference type="PANTHER" id="PTHR31937:SF2">
    <property type="entry name" value="TRANSMEMBRANE PROTEIN 163"/>
    <property type="match status" value="1"/>
</dbReference>
<feature type="transmembrane region" description="Helical" evidence="11">
    <location>
        <begin position="144"/>
        <end position="168"/>
    </location>
</feature>
<evidence type="ECO:0000256" key="8">
    <source>
        <dbReference type="ARBA" id="ARBA00023018"/>
    </source>
</evidence>
<dbReference type="GO" id="GO:0016020">
    <property type="term" value="C:membrane"/>
    <property type="evidence" value="ECO:0007669"/>
    <property type="project" value="TreeGrafter"/>
</dbReference>
<comment type="subcellular location">
    <subcellularLocation>
        <location evidence="2">Cytoplasmic vesicle</location>
        <location evidence="2">Secretory vesicle</location>
        <location evidence="2">Synaptic vesicle membrane</location>
        <topology evidence="2">Multi-pass membrane protein</topology>
    </subcellularLocation>
    <subcellularLocation>
        <location evidence="1">Early endosome membrane</location>
    </subcellularLocation>
</comment>
<keyword evidence="9 11" id="KW-0472">Membrane</keyword>
<comment type="caution">
    <text evidence="12">The sequence shown here is derived from an EMBL/GenBank/DDBJ whole genome shotgun (WGS) entry which is preliminary data.</text>
</comment>
<evidence type="ECO:0000256" key="1">
    <source>
        <dbReference type="ARBA" id="ARBA00004146"/>
    </source>
</evidence>
<keyword evidence="10" id="KW-0968">Cytoplasmic vesicle</keyword>
<keyword evidence="6" id="KW-0862">Zinc</keyword>
<dbReference type="SUPFAM" id="SSF161111">
    <property type="entry name" value="Cation efflux protein transmembrane domain-like"/>
    <property type="match status" value="1"/>
</dbReference>
<evidence type="ECO:0000313" key="12">
    <source>
        <dbReference type="EMBL" id="TCK72858.1"/>
    </source>
</evidence>
<feature type="transmembrane region" description="Helical" evidence="11">
    <location>
        <begin position="12"/>
        <end position="31"/>
    </location>
</feature>
<feature type="transmembrane region" description="Helical" evidence="11">
    <location>
        <begin position="114"/>
        <end position="132"/>
    </location>
</feature>
<evidence type="ECO:0000256" key="9">
    <source>
        <dbReference type="ARBA" id="ARBA00023136"/>
    </source>
</evidence>
<evidence type="ECO:0000256" key="3">
    <source>
        <dbReference type="ARBA" id="ARBA00008731"/>
    </source>
</evidence>
<dbReference type="AlphaFoldDB" id="A0A4R1L465"/>
<sequence length="203" mass="21455">MTSKKHDKDRPVTMPAAVVWLQGITIVWMLVETAVSLYSAQQAHSVALLAFGSDSLVELISATVVLLSFMPAFSFSKRRAERWAGILLFVLAAIVGFTAVASLIGGVHAETSCLGIGITIAALIIMPVLAWGKRKVALLNNSRALAADAIQSATCAYLAALTLAGLTINAVFHIHWIDSVAALAALPILLIEGSRAMRGENCC</sequence>
<evidence type="ECO:0000256" key="11">
    <source>
        <dbReference type="SAM" id="Phobius"/>
    </source>
</evidence>
<feature type="transmembrane region" description="Helical" evidence="11">
    <location>
        <begin position="51"/>
        <end position="73"/>
    </location>
</feature>
<evidence type="ECO:0000256" key="7">
    <source>
        <dbReference type="ARBA" id="ARBA00022989"/>
    </source>
</evidence>
<comment type="similarity">
    <text evidence="3">Belongs to the TMEM163 family.</text>
</comment>
<keyword evidence="13" id="KW-1185">Reference proteome</keyword>
<dbReference type="InterPro" id="IPR026765">
    <property type="entry name" value="Tmem163"/>
</dbReference>
<keyword evidence="8" id="KW-0770">Synapse</keyword>
<accession>A0A4R1L465</accession>
<gene>
    <name evidence="12" type="ORF">C7378_2452</name>
</gene>
<keyword evidence="7 11" id="KW-1133">Transmembrane helix</keyword>
<evidence type="ECO:0000313" key="13">
    <source>
        <dbReference type="Proteomes" id="UP000295210"/>
    </source>
</evidence>
<feature type="transmembrane region" description="Helical" evidence="11">
    <location>
        <begin position="85"/>
        <end position="108"/>
    </location>
</feature>